<accession>A0A1Y3BK90</accession>
<dbReference type="GO" id="GO:0016020">
    <property type="term" value="C:membrane"/>
    <property type="evidence" value="ECO:0007669"/>
    <property type="project" value="InterPro"/>
</dbReference>
<evidence type="ECO:0000313" key="3">
    <source>
        <dbReference type="Proteomes" id="UP000194236"/>
    </source>
</evidence>
<name>A0A1Y3BK90_EURMA</name>
<feature type="non-terminal residue" evidence="2">
    <location>
        <position position="1"/>
    </location>
</feature>
<dbReference type="GO" id="GO:0007030">
    <property type="term" value="P:Golgi organization"/>
    <property type="evidence" value="ECO:0007669"/>
    <property type="project" value="TreeGrafter"/>
</dbReference>
<dbReference type="Pfam" id="PF20671">
    <property type="entry name" value="COG3_C"/>
    <property type="match status" value="1"/>
</dbReference>
<dbReference type="Proteomes" id="UP000194236">
    <property type="component" value="Unassembled WGS sequence"/>
</dbReference>
<proteinExistence type="predicted"/>
<keyword evidence="3" id="KW-1185">Reference proteome</keyword>
<dbReference type="AlphaFoldDB" id="A0A1Y3BK90"/>
<protein>
    <recommendedName>
        <fullName evidence="1">Conserved oligomeric Golgi complex subunit 3 C-terminal domain-containing protein</fullName>
    </recommendedName>
</protein>
<dbReference type="InterPro" id="IPR007265">
    <property type="entry name" value="COG_su3"/>
</dbReference>
<dbReference type="GO" id="GO:0005801">
    <property type="term" value="C:cis-Golgi network"/>
    <property type="evidence" value="ECO:0007669"/>
    <property type="project" value="InterPro"/>
</dbReference>
<dbReference type="PANTHER" id="PTHR13302:SF8">
    <property type="entry name" value="CONSERVED OLIGOMERIC GOLGI COMPLEX SUBUNIT 3"/>
    <property type="match status" value="1"/>
</dbReference>
<dbReference type="GO" id="GO:0017119">
    <property type="term" value="C:Golgi transport complex"/>
    <property type="evidence" value="ECO:0007669"/>
    <property type="project" value="TreeGrafter"/>
</dbReference>
<dbReference type="EMBL" id="MUJZ01014567">
    <property type="protein sequence ID" value="OTF81252.1"/>
    <property type="molecule type" value="Genomic_DNA"/>
</dbReference>
<evidence type="ECO:0000259" key="1">
    <source>
        <dbReference type="Pfam" id="PF20671"/>
    </source>
</evidence>
<dbReference type="InterPro" id="IPR048685">
    <property type="entry name" value="COG3_C"/>
</dbReference>
<reference evidence="2 3" key="1">
    <citation type="submission" date="2017-03" db="EMBL/GenBank/DDBJ databases">
        <title>Genome Survey of Euroglyphus maynei.</title>
        <authorList>
            <person name="Arlian L.G."/>
            <person name="Morgan M.S."/>
            <person name="Rider S.D."/>
        </authorList>
    </citation>
    <scope>NUCLEOTIDE SEQUENCE [LARGE SCALE GENOMIC DNA]</scope>
    <source>
        <strain evidence="2">Arlian Lab</strain>
        <tissue evidence="2">Whole body</tissue>
    </source>
</reference>
<dbReference type="GO" id="GO:0006886">
    <property type="term" value="P:intracellular protein transport"/>
    <property type="evidence" value="ECO:0007669"/>
    <property type="project" value="InterPro"/>
</dbReference>
<feature type="domain" description="Conserved oligomeric Golgi complex subunit 3 C-terminal" evidence="1">
    <location>
        <begin position="14"/>
        <end position="81"/>
    </location>
</feature>
<gene>
    <name evidence="2" type="ORF">BLA29_005456</name>
</gene>
<organism evidence="2 3">
    <name type="scientific">Euroglyphus maynei</name>
    <name type="common">Mayne's house dust mite</name>
    <dbReference type="NCBI Taxonomy" id="6958"/>
    <lineage>
        <taxon>Eukaryota</taxon>
        <taxon>Metazoa</taxon>
        <taxon>Ecdysozoa</taxon>
        <taxon>Arthropoda</taxon>
        <taxon>Chelicerata</taxon>
        <taxon>Arachnida</taxon>
        <taxon>Acari</taxon>
        <taxon>Acariformes</taxon>
        <taxon>Sarcoptiformes</taxon>
        <taxon>Astigmata</taxon>
        <taxon>Psoroptidia</taxon>
        <taxon>Analgoidea</taxon>
        <taxon>Pyroglyphidae</taxon>
        <taxon>Pyroglyphinae</taxon>
        <taxon>Euroglyphus</taxon>
    </lineage>
</organism>
<evidence type="ECO:0000313" key="2">
    <source>
        <dbReference type="EMBL" id="OTF81252.1"/>
    </source>
</evidence>
<dbReference type="GO" id="GO:0006891">
    <property type="term" value="P:intra-Golgi vesicle-mediated transport"/>
    <property type="evidence" value="ECO:0007669"/>
    <property type="project" value="TreeGrafter"/>
</dbReference>
<comment type="caution">
    <text evidence="2">The sequence shown here is derived from an EMBL/GenBank/DDBJ whole genome shotgun (WGS) entry which is preliminary data.</text>
</comment>
<dbReference type="PANTHER" id="PTHR13302">
    <property type="entry name" value="CONSERVED OLIGOMERIC GOLGI COMPLEX COMPONENT 3"/>
    <property type="match status" value="1"/>
</dbReference>
<dbReference type="OrthoDB" id="296793at2759"/>
<sequence length="210" mass="24581">LNDSLCFFSKQQKLTFQGLSQEVLIACIESLESASLKIRERKGSIDSYLFIIKYLLIIREQITPFQIDTSIKEVYLDFTAVIDLIQKRENLFSLTTNNALLKFIFESSPQVNEKIVDSQKAVDNKIKEKCEEFIQFCVEYLTDEIRLFIMDLKIDDKQTMTNEQMNEMLRLKMPLKTYVERKELLTKSMSLYLANVETEAIIFKQINVSL</sequence>